<keyword evidence="3" id="KW-1185">Reference proteome</keyword>
<dbReference type="Proteomes" id="UP000324091">
    <property type="component" value="Chromosome 5"/>
</dbReference>
<sequence>MTDAKDTDPGTVVSSGAGDGDITALPHLFTDELVIYGSLEGEEPSERRLLPSHNHEYGSGQRPPEDDENLEIFWISGRRVGTSGCLRLDQGPSDVTGSRLLWGRGGGLGQGQAPPQAADTCTHIPSARPRRRITCPSVAAGQTGSGASPHCPN</sequence>
<dbReference type="EMBL" id="RHFK02000018">
    <property type="protein sequence ID" value="TWW60661.1"/>
    <property type="molecule type" value="Genomic_DNA"/>
</dbReference>
<proteinExistence type="predicted"/>
<evidence type="ECO:0000313" key="3">
    <source>
        <dbReference type="Proteomes" id="UP000324091"/>
    </source>
</evidence>
<accession>A0A5C6N2T5</accession>
<name>A0A5C6N2T5_9TELE</name>
<dbReference type="AlphaFoldDB" id="A0A5C6N2T5"/>
<reference evidence="2 3" key="1">
    <citation type="submission" date="2019-04" db="EMBL/GenBank/DDBJ databases">
        <title>Chromosome genome assembly for Takifugu flavidus.</title>
        <authorList>
            <person name="Xiao S."/>
        </authorList>
    </citation>
    <scope>NUCLEOTIDE SEQUENCE [LARGE SCALE GENOMIC DNA]</scope>
    <source>
        <strain evidence="2">HTHZ2018</strain>
        <tissue evidence="2">Muscle</tissue>
    </source>
</reference>
<feature type="region of interest" description="Disordered" evidence="1">
    <location>
        <begin position="42"/>
        <end position="68"/>
    </location>
</feature>
<comment type="caution">
    <text evidence="2">The sequence shown here is derived from an EMBL/GenBank/DDBJ whole genome shotgun (WGS) entry which is preliminary data.</text>
</comment>
<feature type="region of interest" description="Disordered" evidence="1">
    <location>
        <begin position="1"/>
        <end position="23"/>
    </location>
</feature>
<evidence type="ECO:0000313" key="2">
    <source>
        <dbReference type="EMBL" id="TWW60661.1"/>
    </source>
</evidence>
<evidence type="ECO:0000256" key="1">
    <source>
        <dbReference type="SAM" id="MobiDB-lite"/>
    </source>
</evidence>
<feature type="compositionally biased region" description="Basic and acidic residues" evidence="1">
    <location>
        <begin position="44"/>
        <end position="56"/>
    </location>
</feature>
<protein>
    <submittedName>
        <fullName evidence="2">Uncharacterized protein</fullName>
    </submittedName>
</protein>
<feature type="region of interest" description="Disordered" evidence="1">
    <location>
        <begin position="85"/>
        <end position="119"/>
    </location>
</feature>
<gene>
    <name evidence="2" type="ORF">D4764_05G0007510</name>
</gene>
<organism evidence="2 3">
    <name type="scientific">Takifugu flavidus</name>
    <name type="common">sansaifugu</name>
    <dbReference type="NCBI Taxonomy" id="433684"/>
    <lineage>
        <taxon>Eukaryota</taxon>
        <taxon>Metazoa</taxon>
        <taxon>Chordata</taxon>
        <taxon>Craniata</taxon>
        <taxon>Vertebrata</taxon>
        <taxon>Euteleostomi</taxon>
        <taxon>Actinopterygii</taxon>
        <taxon>Neopterygii</taxon>
        <taxon>Teleostei</taxon>
        <taxon>Neoteleostei</taxon>
        <taxon>Acanthomorphata</taxon>
        <taxon>Eupercaria</taxon>
        <taxon>Tetraodontiformes</taxon>
        <taxon>Tetradontoidea</taxon>
        <taxon>Tetraodontidae</taxon>
        <taxon>Takifugu</taxon>
    </lineage>
</organism>